<dbReference type="InterPro" id="IPR033878">
    <property type="entry name" value="NfsB-like"/>
</dbReference>
<evidence type="ECO:0000256" key="4">
    <source>
        <dbReference type="ARBA" id="ARBA00022643"/>
    </source>
</evidence>
<dbReference type="GO" id="GO:0046256">
    <property type="term" value="P:2,4,6-trinitrotoluene catabolic process"/>
    <property type="evidence" value="ECO:0007669"/>
    <property type="project" value="TreeGrafter"/>
</dbReference>
<dbReference type="PANTHER" id="PTHR23026:SF125">
    <property type="entry name" value="OXYGEN-INSENSITIVE NAD(P)H NITROREDUCTASE"/>
    <property type="match status" value="1"/>
</dbReference>
<dbReference type="Pfam" id="PF00881">
    <property type="entry name" value="Nitroreductase"/>
    <property type="match status" value="1"/>
</dbReference>
<gene>
    <name evidence="9" type="ORF">JCM9140_630</name>
</gene>
<keyword evidence="7" id="KW-0520">NAD</keyword>
<dbReference type="InterPro" id="IPR050627">
    <property type="entry name" value="Nitroreductase/BluB"/>
</dbReference>
<evidence type="ECO:0000256" key="1">
    <source>
        <dbReference type="ARBA" id="ARBA00001917"/>
    </source>
</evidence>
<name>W4PZY7_9BACI</name>
<reference evidence="9" key="1">
    <citation type="journal article" date="2014" name="Genome Announc.">
        <title>Draft Genome Sequences of Three Alkaliphilic Bacillus Strains, Bacillus wakoensis JCM 9140T, Bacillus akibai JCM 9157T, and Bacillus hemicellulosilyticus JCM 9152T.</title>
        <authorList>
            <person name="Yuki M."/>
            <person name="Oshima K."/>
            <person name="Suda W."/>
            <person name="Oshida Y."/>
            <person name="Kitamura K."/>
            <person name="Iida T."/>
            <person name="Hattori M."/>
            <person name="Ohkuma M."/>
        </authorList>
    </citation>
    <scope>NUCLEOTIDE SEQUENCE [LARGE SCALE GENOMIC DNA]</scope>
    <source>
        <strain evidence="9">JCM 9140</strain>
    </source>
</reference>
<dbReference type="InterPro" id="IPR029479">
    <property type="entry name" value="Nitroreductase"/>
</dbReference>
<sequence>MTLEHVSSSDQTLHLFGFFMYDTILKELYQMSELGERFMLEKEQIKKQMLEGFLFRHATKEFDSDKIISDEDFQFILEAGRLSPSSIGLEPWKFVVLQNKEKREKLAEIAWGAKGQLLTASHFVIILARTSKDVTYNSEYITDHFRTVKKAPEEIVKELPARYQHFQEKFGVLDNERTIFDWSCKQTYIALGNMLTAAAQIGIDSCPMEGFHYEKVHQFLDDQGLLENGHFDVSVMAAFGYRKNEPRPKTRKSLEDVVTWLT</sequence>
<feature type="domain" description="Nitroreductase" evidence="8">
    <location>
        <begin position="56"/>
        <end position="221"/>
    </location>
</feature>
<evidence type="ECO:0000313" key="10">
    <source>
        <dbReference type="Proteomes" id="UP000018890"/>
    </source>
</evidence>
<dbReference type="GO" id="GO:0005829">
    <property type="term" value="C:cytosol"/>
    <property type="evidence" value="ECO:0007669"/>
    <property type="project" value="TreeGrafter"/>
</dbReference>
<keyword evidence="4" id="KW-0288">FMN</keyword>
<dbReference type="PANTHER" id="PTHR23026">
    <property type="entry name" value="NADPH NITROREDUCTASE"/>
    <property type="match status" value="1"/>
</dbReference>
<evidence type="ECO:0000256" key="2">
    <source>
        <dbReference type="ARBA" id="ARBA00007118"/>
    </source>
</evidence>
<dbReference type="GO" id="GO:0046857">
    <property type="term" value="F:oxidoreductase activity, acting on other nitrogenous compounds as donors, with NAD or NADP as acceptor"/>
    <property type="evidence" value="ECO:0007669"/>
    <property type="project" value="TreeGrafter"/>
</dbReference>
<organism evidence="9 10">
    <name type="scientific">Halalkalibacter wakoensis JCM 9140</name>
    <dbReference type="NCBI Taxonomy" id="1236970"/>
    <lineage>
        <taxon>Bacteria</taxon>
        <taxon>Bacillati</taxon>
        <taxon>Bacillota</taxon>
        <taxon>Bacilli</taxon>
        <taxon>Bacillales</taxon>
        <taxon>Bacillaceae</taxon>
        <taxon>Halalkalibacter</taxon>
    </lineage>
</organism>
<dbReference type="InterPro" id="IPR000415">
    <property type="entry name" value="Nitroreductase-like"/>
</dbReference>
<evidence type="ECO:0000259" key="8">
    <source>
        <dbReference type="Pfam" id="PF00881"/>
    </source>
</evidence>
<evidence type="ECO:0000256" key="5">
    <source>
        <dbReference type="ARBA" id="ARBA00022857"/>
    </source>
</evidence>
<dbReference type="AlphaFoldDB" id="W4PZY7"/>
<dbReference type="CDD" id="cd02149">
    <property type="entry name" value="NfsB-like"/>
    <property type="match status" value="1"/>
</dbReference>
<accession>W4PZY7</accession>
<evidence type="ECO:0000256" key="3">
    <source>
        <dbReference type="ARBA" id="ARBA00022630"/>
    </source>
</evidence>
<dbReference type="Proteomes" id="UP000018890">
    <property type="component" value="Unassembled WGS sequence"/>
</dbReference>
<comment type="similarity">
    <text evidence="2">Belongs to the nitroreductase family.</text>
</comment>
<evidence type="ECO:0000256" key="7">
    <source>
        <dbReference type="ARBA" id="ARBA00023027"/>
    </source>
</evidence>
<keyword evidence="3" id="KW-0285">Flavoprotein</keyword>
<keyword evidence="10" id="KW-1185">Reference proteome</keyword>
<dbReference type="STRING" id="1236970.JCM9140_630"/>
<comment type="cofactor">
    <cofactor evidence="1">
        <name>FMN</name>
        <dbReference type="ChEBI" id="CHEBI:58210"/>
    </cofactor>
</comment>
<dbReference type="Gene3D" id="3.40.109.10">
    <property type="entry name" value="NADH Oxidase"/>
    <property type="match status" value="1"/>
</dbReference>
<evidence type="ECO:0000313" key="9">
    <source>
        <dbReference type="EMBL" id="GAE24684.1"/>
    </source>
</evidence>
<dbReference type="EMBL" id="BAUT01000003">
    <property type="protein sequence ID" value="GAE24684.1"/>
    <property type="molecule type" value="Genomic_DNA"/>
</dbReference>
<comment type="caution">
    <text evidence="9">The sequence shown here is derived from an EMBL/GenBank/DDBJ whole genome shotgun (WGS) entry which is preliminary data.</text>
</comment>
<keyword evidence="5" id="KW-0521">NADP</keyword>
<proteinExistence type="inferred from homology"/>
<dbReference type="SUPFAM" id="SSF55469">
    <property type="entry name" value="FMN-dependent nitroreductase-like"/>
    <property type="match status" value="1"/>
</dbReference>
<protein>
    <submittedName>
        <fullName evidence="9">Oxygen-insensitive NAD(P)H nitroreductase</fullName>
    </submittedName>
</protein>
<keyword evidence="6" id="KW-0560">Oxidoreductase</keyword>
<evidence type="ECO:0000256" key="6">
    <source>
        <dbReference type="ARBA" id="ARBA00023002"/>
    </source>
</evidence>